<name>A0A433Q2J7_9FUNG</name>
<comment type="caution">
    <text evidence="3">The sequence shown here is derived from an EMBL/GenBank/DDBJ whole genome shotgun (WGS) entry which is preliminary data.</text>
</comment>
<feature type="domain" description="Thioredoxin" evidence="2">
    <location>
        <begin position="49"/>
        <end position="146"/>
    </location>
</feature>
<dbReference type="Gene3D" id="3.40.30.10">
    <property type="entry name" value="Glutaredoxin"/>
    <property type="match status" value="1"/>
</dbReference>
<dbReference type="Pfam" id="PF06110">
    <property type="entry name" value="TXD17-like_Trx"/>
    <property type="match status" value="1"/>
</dbReference>
<dbReference type="InterPro" id="IPR036249">
    <property type="entry name" value="Thioredoxin-like_sf"/>
</dbReference>
<dbReference type="SUPFAM" id="SSF52833">
    <property type="entry name" value="Thioredoxin-like"/>
    <property type="match status" value="1"/>
</dbReference>
<sequence length="148" mass="16651">MTKFTRVAIPDFQKVVDTAVNESDRVYVLFFVSRNPSTNTIRLNAQSSCYPTGNEDPATGQSWCPDCVIADPLVRKYVRQVSDSILIEAPVGPRSEWKGNMTHPYRTNKDTKLVAIPTLFRWTKDGPQSVLIEGEIADEPKLAAFFQQ</sequence>
<dbReference type="AlphaFoldDB" id="A0A433Q2J7"/>
<dbReference type="InterPro" id="IPR010357">
    <property type="entry name" value="TXNDC17_dom"/>
</dbReference>
<dbReference type="PANTHER" id="PTHR12452:SF0">
    <property type="entry name" value="THIOREDOXIN DOMAIN-CONTAINING PROTEIN 17"/>
    <property type="match status" value="1"/>
</dbReference>
<proteinExistence type="inferred from homology"/>
<evidence type="ECO:0000313" key="4">
    <source>
        <dbReference type="Proteomes" id="UP000274822"/>
    </source>
</evidence>
<accession>A0A433Q2J7</accession>
<dbReference type="GO" id="GO:0005829">
    <property type="term" value="C:cytosol"/>
    <property type="evidence" value="ECO:0007669"/>
    <property type="project" value="TreeGrafter"/>
</dbReference>
<dbReference type="PANTHER" id="PTHR12452">
    <property type="entry name" value="42-9-9 PROTEIN-RELATED"/>
    <property type="match status" value="1"/>
</dbReference>
<comment type="similarity">
    <text evidence="1">Belongs to the thioredoxin family.</text>
</comment>
<dbReference type="Proteomes" id="UP000274822">
    <property type="component" value="Unassembled WGS sequence"/>
</dbReference>
<evidence type="ECO:0000313" key="3">
    <source>
        <dbReference type="EMBL" id="RUS24025.1"/>
    </source>
</evidence>
<reference evidence="3 4" key="1">
    <citation type="journal article" date="2018" name="New Phytol.">
        <title>Phylogenomics of Endogonaceae and evolution of mycorrhizas within Mucoromycota.</title>
        <authorList>
            <person name="Chang Y."/>
            <person name="Desiro A."/>
            <person name="Na H."/>
            <person name="Sandor L."/>
            <person name="Lipzen A."/>
            <person name="Clum A."/>
            <person name="Barry K."/>
            <person name="Grigoriev I.V."/>
            <person name="Martin F.M."/>
            <person name="Stajich J.E."/>
            <person name="Smith M.E."/>
            <person name="Bonito G."/>
            <person name="Spatafora J.W."/>
        </authorList>
    </citation>
    <scope>NUCLEOTIDE SEQUENCE [LARGE SCALE GENOMIC DNA]</scope>
    <source>
        <strain evidence="3 4">AD002</strain>
    </source>
</reference>
<evidence type="ECO:0000259" key="2">
    <source>
        <dbReference type="Pfam" id="PF06110"/>
    </source>
</evidence>
<protein>
    <recommendedName>
        <fullName evidence="2">Thioredoxin domain-containing protein</fullName>
    </recommendedName>
</protein>
<dbReference type="EMBL" id="RBNJ01017636">
    <property type="protein sequence ID" value="RUS24025.1"/>
    <property type="molecule type" value="Genomic_DNA"/>
</dbReference>
<dbReference type="InterPro" id="IPR045108">
    <property type="entry name" value="TXNDC17-like"/>
</dbReference>
<dbReference type="GO" id="GO:0047134">
    <property type="term" value="F:protein-disulfide reductase [NAD(P)H] activity"/>
    <property type="evidence" value="ECO:0007669"/>
    <property type="project" value="InterPro"/>
</dbReference>
<keyword evidence="4" id="KW-1185">Reference proteome</keyword>
<organism evidence="3 4">
    <name type="scientific">Jimgerdemannia flammicorona</name>
    <dbReference type="NCBI Taxonomy" id="994334"/>
    <lineage>
        <taxon>Eukaryota</taxon>
        <taxon>Fungi</taxon>
        <taxon>Fungi incertae sedis</taxon>
        <taxon>Mucoromycota</taxon>
        <taxon>Mucoromycotina</taxon>
        <taxon>Endogonomycetes</taxon>
        <taxon>Endogonales</taxon>
        <taxon>Endogonaceae</taxon>
        <taxon>Jimgerdemannia</taxon>
    </lineage>
</organism>
<gene>
    <name evidence="3" type="ORF">BC938DRAFT_474242</name>
</gene>
<evidence type="ECO:0000256" key="1">
    <source>
        <dbReference type="ARBA" id="ARBA00008987"/>
    </source>
</evidence>